<accession>A0AAD5RMD9</accession>
<evidence type="ECO:0000256" key="1">
    <source>
        <dbReference type="SAM" id="SignalP"/>
    </source>
</evidence>
<reference evidence="3" key="1">
    <citation type="submission" date="2022-07" db="EMBL/GenBank/DDBJ databases">
        <title>Draft genome sequence of Zalerion maritima ATCC 34329, a (micro)plastics degrading marine fungus.</title>
        <authorList>
            <person name="Paco A."/>
            <person name="Goncalves M.F.M."/>
            <person name="Rocha-Santos T.A.P."/>
            <person name="Alves A."/>
        </authorList>
    </citation>
    <scope>NUCLEOTIDE SEQUENCE</scope>
    <source>
        <strain evidence="3">ATCC 34329</strain>
    </source>
</reference>
<feature type="domain" description="Fibronectin type-III" evidence="2">
    <location>
        <begin position="739"/>
        <end position="830"/>
    </location>
</feature>
<dbReference type="InterPro" id="IPR036514">
    <property type="entry name" value="SGNH_hydro_sf"/>
</dbReference>
<gene>
    <name evidence="3" type="ORF">MKZ38_004491</name>
</gene>
<dbReference type="PROSITE" id="PS50853">
    <property type="entry name" value="FN3"/>
    <property type="match status" value="1"/>
</dbReference>
<dbReference type="InterPro" id="IPR013783">
    <property type="entry name" value="Ig-like_fold"/>
</dbReference>
<comment type="caution">
    <text evidence="3">The sequence shown here is derived from an EMBL/GenBank/DDBJ whole genome shotgun (WGS) entry which is preliminary data.</text>
</comment>
<evidence type="ECO:0000313" key="4">
    <source>
        <dbReference type="Proteomes" id="UP001201980"/>
    </source>
</evidence>
<dbReference type="Gene3D" id="2.60.40.10">
    <property type="entry name" value="Immunoglobulins"/>
    <property type="match status" value="2"/>
</dbReference>
<sequence length="886" mass="96835">MKFLLCLAVVWSVAAAISTDNLIGRATRVTDPETLEWMEAQHADAMEKYRNGNKVYIDSAAELDNVEPAGPLEKRIFIVAGLAGFALIEATGTGIGILVDLARNLLDIFTKDQYTVWHSLSNCRTYFQTHGGGEEKVRTYDRGSHDVVTDFDEDVGWIDPENNDPPVLMFHDDAIGYFSVQFTATDEYVYDGVDNPKKCPIQGLCNPQLVFYRKQYNMVLDSWLSQGSTSECEYSHGSSCGGLCLSAVKDQFTTGGVVWGGDCAIPCLGDAPDDLSTIVTGSQKFMVVGDSISHGMQSDWTWRWRIYYWLSVEHDIEFVGPYKGTHGILPPVAVAPTPPLFDGETAQSGPEVGVGDYDPGVPDGFAIEGHASWWGRQAAQSKETIYDWVSEYQPDYLLILLGFNDLGWFVSGPEGLLGSMGDLVAQAREAKPDVKLLIGNVVHRDFIGGRQDLVDNTNTYNDLLRDTITNWFRWESPLTYVDVNANYDCHPEGCPDGYDGLHPNTMGEYHIAEAFAKSLKDEWGFFGEDFAVPANPEKRIVNTPENVVCAPVNEGLYIAWAEDMAARGYETRSRLEGMADWWSEGSVYPNTFASFTAWVLDGQTWEFQVRTKGDNDDRSAWSASAFCTAHPKTAPGPDDITTAPSGDGIQLNWSPVTGYDVNRYAVIVWDQNTDGSFIQMYAASCCGFWVGGLEPGHRYGVWVTTYVNLVSGITAQPAIAGGLPKGAREVIIGGGVPGPPTGVGVVNQDATTVVISWTGATGAAAGYAIYWRSIREGAETELSLGGTTTDTSYGVGFLFPGTWYHEFCVAAYNGNLESASVCVTPPVYPGYERKKRNMIAARNYTVPIANGSATGGGGASSMADDTRLRDLFQAIYHNETAVSMWE</sequence>
<keyword evidence="1" id="KW-0732">Signal</keyword>
<dbReference type="InterPro" id="IPR036116">
    <property type="entry name" value="FN3_sf"/>
</dbReference>
<proteinExistence type="predicted"/>
<dbReference type="Proteomes" id="UP001201980">
    <property type="component" value="Unassembled WGS sequence"/>
</dbReference>
<feature type="signal peptide" evidence="1">
    <location>
        <begin position="1"/>
        <end position="16"/>
    </location>
</feature>
<dbReference type="SMART" id="SM00060">
    <property type="entry name" value="FN3"/>
    <property type="match status" value="2"/>
</dbReference>
<dbReference type="EMBL" id="JAKWBI020000260">
    <property type="protein sequence ID" value="KAJ2897714.1"/>
    <property type="molecule type" value="Genomic_DNA"/>
</dbReference>
<protein>
    <recommendedName>
        <fullName evidence="2">Fibronectin type-III domain-containing protein</fullName>
    </recommendedName>
</protein>
<dbReference type="Gene3D" id="3.40.50.1110">
    <property type="entry name" value="SGNH hydrolase"/>
    <property type="match status" value="1"/>
</dbReference>
<evidence type="ECO:0000313" key="3">
    <source>
        <dbReference type="EMBL" id="KAJ2897714.1"/>
    </source>
</evidence>
<organism evidence="3 4">
    <name type="scientific">Zalerion maritima</name>
    <dbReference type="NCBI Taxonomy" id="339359"/>
    <lineage>
        <taxon>Eukaryota</taxon>
        <taxon>Fungi</taxon>
        <taxon>Dikarya</taxon>
        <taxon>Ascomycota</taxon>
        <taxon>Pezizomycotina</taxon>
        <taxon>Sordariomycetes</taxon>
        <taxon>Lulworthiomycetidae</taxon>
        <taxon>Lulworthiales</taxon>
        <taxon>Lulworthiaceae</taxon>
        <taxon>Zalerion</taxon>
    </lineage>
</organism>
<dbReference type="Pfam" id="PF00041">
    <property type="entry name" value="fn3"/>
    <property type="match status" value="1"/>
</dbReference>
<dbReference type="CDD" id="cd00063">
    <property type="entry name" value="FN3"/>
    <property type="match status" value="1"/>
</dbReference>
<dbReference type="Pfam" id="PF13472">
    <property type="entry name" value="Lipase_GDSL_2"/>
    <property type="match status" value="1"/>
</dbReference>
<dbReference type="SUPFAM" id="SSF49265">
    <property type="entry name" value="Fibronectin type III"/>
    <property type="match status" value="2"/>
</dbReference>
<dbReference type="AlphaFoldDB" id="A0AAD5RMD9"/>
<keyword evidence="4" id="KW-1185">Reference proteome</keyword>
<dbReference type="PANTHER" id="PTHR30383:SF19">
    <property type="entry name" value="FIBRONECTIN TYPE-III DOMAIN-CONTAINING PROTEIN"/>
    <property type="match status" value="1"/>
</dbReference>
<dbReference type="SUPFAM" id="SSF52266">
    <property type="entry name" value="SGNH hydrolase"/>
    <property type="match status" value="1"/>
</dbReference>
<dbReference type="GO" id="GO:0004622">
    <property type="term" value="F:phosphatidylcholine lysophospholipase activity"/>
    <property type="evidence" value="ECO:0007669"/>
    <property type="project" value="TreeGrafter"/>
</dbReference>
<dbReference type="InterPro" id="IPR013830">
    <property type="entry name" value="SGNH_hydro"/>
</dbReference>
<dbReference type="CDD" id="cd01833">
    <property type="entry name" value="XynB_like"/>
    <property type="match status" value="1"/>
</dbReference>
<dbReference type="PANTHER" id="PTHR30383">
    <property type="entry name" value="THIOESTERASE 1/PROTEASE 1/LYSOPHOSPHOLIPASE L1"/>
    <property type="match status" value="1"/>
</dbReference>
<feature type="chain" id="PRO_5042034936" description="Fibronectin type-III domain-containing protein" evidence="1">
    <location>
        <begin position="17"/>
        <end position="886"/>
    </location>
</feature>
<dbReference type="InterPro" id="IPR003961">
    <property type="entry name" value="FN3_dom"/>
</dbReference>
<dbReference type="InterPro" id="IPR051532">
    <property type="entry name" value="Ester_Hydrolysis_Enzymes"/>
</dbReference>
<name>A0AAD5RMD9_9PEZI</name>
<evidence type="ECO:0000259" key="2">
    <source>
        <dbReference type="PROSITE" id="PS50853"/>
    </source>
</evidence>